<dbReference type="AlphaFoldDB" id="A0A0F9JG52"/>
<accession>A0A0F9JG52</accession>
<feature type="non-terminal residue" evidence="1">
    <location>
        <position position="43"/>
    </location>
</feature>
<reference evidence="1" key="1">
    <citation type="journal article" date="2015" name="Nature">
        <title>Complex archaea that bridge the gap between prokaryotes and eukaryotes.</title>
        <authorList>
            <person name="Spang A."/>
            <person name="Saw J.H."/>
            <person name="Jorgensen S.L."/>
            <person name="Zaremba-Niedzwiedzka K."/>
            <person name="Martijn J."/>
            <person name="Lind A.E."/>
            <person name="van Eijk R."/>
            <person name="Schleper C."/>
            <person name="Guy L."/>
            <person name="Ettema T.J."/>
        </authorList>
    </citation>
    <scope>NUCLEOTIDE SEQUENCE</scope>
</reference>
<dbReference type="Gene3D" id="1.10.287.610">
    <property type="entry name" value="Helix hairpin bin"/>
    <property type="match status" value="1"/>
</dbReference>
<sequence length="43" mass="5350">MLESKIIKQAERLRDQIHEHDYQYYVLSHPTISDQKYDKLMRE</sequence>
<dbReference type="EMBL" id="LAZR01016379">
    <property type="protein sequence ID" value="KKM04781.1"/>
    <property type="molecule type" value="Genomic_DNA"/>
</dbReference>
<evidence type="ECO:0000313" key="1">
    <source>
        <dbReference type="EMBL" id="KKM04781.1"/>
    </source>
</evidence>
<gene>
    <name evidence="1" type="ORF">LCGC14_1760690</name>
</gene>
<comment type="caution">
    <text evidence="1">The sequence shown here is derived from an EMBL/GenBank/DDBJ whole genome shotgun (WGS) entry which is preliminary data.</text>
</comment>
<name>A0A0F9JG52_9ZZZZ</name>
<proteinExistence type="predicted"/>
<organism evidence="1">
    <name type="scientific">marine sediment metagenome</name>
    <dbReference type="NCBI Taxonomy" id="412755"/>
    <lineage>
        <taxon>unclassified sequences</taxon>
        <taxon>metagenomes</taxon>
        <taxon>ecological metagenomes</taxon>
    </lineage>
</organism>
<protein>
    <submittedName>
        <fullName evidence="1">Uncharacterized protein</fullName>
    </submittedName>
</protein>
<dbReference type="SUPFAM" id="SSF56091">
    <property type="entry name" value="DNA ligase/mRNA capping enzyme, catalytic domain"/>
    <property type="match status" value="1"/>
</dbReference>